<name>A0A2K0A5H9_STAHA</name>
<evidence type="ECO:0000256" key="3">
    <source>
        <dbReference type="ARBA" id="ARBA00014095"/>
    </source>
</evidence>
<dbReference type="SUPFAM" id="SSF51735">
    <property type="entry name" value="NAD(P)-binding Rossmann-fold domains"/>
    <property type="match status" value="1"/>
</dbReference>
<dbReference type="EMBL" id="LORN02000015">
    <property type="protein sequence ID" value="PNN20277.1"/>
    <property type="molecule type" value="Genomic_DNA"/>
</dbReference>
<evidence type="ECO:0000256" key="7">
    <source>
        <dbReference type="ARBA" id="ARBA00049040"/>
    </source>
</evidence>
<evidence type="ECO:0000313" key="11">
    <source>
        <dbReference type="EMBL" id="PNN20277.1"/>
    </source>
</evidence>
<dbReference type="Pfam" id="PF00389">
    <property type="entry name" value="2-Hacid_dh"/>
    <property type="match status" value="1"/>
</dbReference>
<evidence type="ECO:0000256" key="4">
    <source>
        <dbReference type="ARBA" id="ARBA00023002"/>
    </source>
</evidence>
<dbReference type="PROSITE" id="PS00670">
    <property type="entry name" value="D_2_HYDROXYACID_DH_2"/>
    <property type="match status" value="1"/>
</dbReference>
<dbReference type="PROSITE" id="PS00065">
    <property type="entry name" value="D_2_HYDROXYACID_DH_1"/>
    <property type="match status" value="1"/>
</dbReference>
<keyword evidence="4 8" id="KW-0560">Oxidoreductase</keyword>
<dbReference type="SUPFAM" id="SSF52283">
    <property type="entry name" value="Formate/glycerate dehydrogenase catalytic domain-like"/>
    <property type="match status" value="1"/>
</dbReference>
<dbReference type="PANTHER" id="PTHR43026:SF1">
    <property type="entry name" value="2-HYDROXYACID DEHYDROGENASE HOMOLOG 1-RELATED"/>
    <property type="match status" value="1"/>
</dbReference>
<dbReference type="NCBIfam" id="NF006374">
    <property type="entry name" value="PRK08605.1"/>
    <property type="match status" value="1"/>
</dbReference>
<organism evidence="11 12">
    <name type="scientific">Staphylococcus haemolyticus</name>
    <dbReference type="NCBI Taxonomy" id="1283"/>
    <lineage>
        <taxon>Bacteria</taxon>
        <taxon>Bacillati</taxon>
        <taxon>Bacillota</taxon>
        <taxon>Bacilli</taxon>
        <taxon>Bacillales</taxon>
        <taxon>Staphylococcaceae</taxon>
        <taxon>Staphylococcus</taxon>
    </lineage>
</organism>
<dbReference type="GO" id="GO:0051287">
    <property type="term" value="F:NAD binding"/>
    <property type="evidence" value="ECO:0007669"/>
    <property type="project" value="InterPro"/>
</dbReference>
<dbReference type="CDD" id="cd12186">
    <property type="entry name" value="LDH"/>
    <property type="match status" value="1"/>
</dbReference>
<evidence type="ECO:0000259" key="9">
    <source>
        <dbReference type="Pfam" id="PF00389"/>
    </source>
</evidence>
<reference evidence="11 12" key="1">
    <citation type="submission" date="2017-12" db="EMBL/GenBank/DDBJ databases">
        <title>FDA dAtabase for Regulatory Grade micrObial Sequences (FDA-ARGOS): Supporting development and validation of Infectious Disease Dx tests.</title>
        <authorList>
            <person name="Hoffmann M."/>
            <person name="Allard M."/>
            <person name="Evans P."/>
            <person name="Brown E."/>
            <person name="Tallon L."/>
            <person name="Sadzewicz L."/>
            <person name="Sengamalay N."/>
            <person name="Ott S."/>
            <person name="Godinez A."/>
            <person name="Nagaraj S."/>
            <person name="Vavikolanu K."/>
            <person name="Aluvathingal J."/>
            <person name="Nadendla S."/>
            <person name="Sichtig H."/>
        </authorList>
    </citation>
    <scope>NUCLEOTIDE SEQUENCE [LARGE SCALE GENOMIC DNA]</scope>
    <source>
        <strain evidence="11 12">FDAARGOS_148</strain>
    </source>
</reference>
<dbReference type="Pfam" id="PF02826">
    <property type="entry name" value="2-Hacid_dh_C"/>
    <property type="match status" value="1"/>
</dbReference>
<dbReference type="PROSITE" id="PS00671">
    <property type="entry name" value="D_2_HYDROXYACID_DH_3"/>
    <property type="match status" value="1"/>
</dbReference>
<feature type="domain" description="D-isomer specific 2-hydroxyacid dehydrogenase NAD-binding" evidence="10">
    <location>
        <begin position="112"/>
        <end position="300"/>
    </location>
</feature>
<dbReference type="PANTHER" id="PTHR43026">
    <property type="entry name" value="2-HYDROXYACID DEHYDROGENASE HOMOLOG 1-RELATED"/>
    <property type="match status" value="1"/>
</dbReference>
<dbReference type="Proteomes" id="UP000053523">
    <property type="component" value="Unassembled WGS sequence"/>
</dbReference>
<dbReference type="InterPro" id="IPR058205">
    <property type="entry name" value="D-LDH-like"/>
</dbReference>
<dbReference type="InterPro" id="IPR029752">
    <property type="entry name" value="D-isomer_DH_CS1"/>
</dbReference>
<accession>A0A2K0A5H9</accession>
<sequence length="332" mass="37056">MTKIKIMSVRDEDIPYIEEWAEQNNVEVELNKEILTEDNVDGVQGVDGLSLSQQHPISEDVFAKLQQFGIKHIAQRSAGFDTYDLNLATQYGIIISNVPSYSPSSIAEFAVTQAINIVRNQNDIQRKLREYDFRWEPSILSRSISDLTVAVIGTGRIGSIAASIFAKGYGSHVVAYDPFPNEKVGQYVEYKDTMEEALRDADIVTVHIPATKYNPHLFNKDLFSKFKKGAVFVNAARGSIVDTRALLDAIDSGQIKGAALDTYEHERGLFPGDYRDKVINDDLLDELIAREDIWLTPHIAFYTDAAVKNLIVDALDAVIDVINTGTTKLRVN</sequence>
<evidence type="ECO:0000313" key="12">
    <source>
        <dbReference type="Proteomes" id="UP000053523"/>
    </source>
</evidence>
<protein>
    <recommendedName>
        <fullName evidence="3">D-lactate dehydrogenase</fullName>
        <ecNumber evidence="2">1.1.1.28</ecNumber>
    </recommendedName>
    <alternativeName>
        <fullName evidence="6">D-specific 2-hydroxyacid dehydrogenase</fullName>
    </alternativeName>
</protein>
<dbReference type="GO" id="GO:0008720">
    <property type="term" value="F:D-lactate dehydrogenase (NAD+) activity"/>
    <property type="evidence" value="ECO:0007669"/>
    <property type="project" value="UniProtKB-EC"/>
</dbReference>
<dbReference type="InterPro" id="IPR036291">
    <property type="entry name" value="NAD(P)-bd_dom_sf"/>
</dbReference>
<dbReference type="InterPro" id="IPR029753">
    <property type="entry name" value="D-isomer_DH_CS"/>
</dbReference>
<dbReference type="AlphaFoldDB" id="A0A2K0A5H9"/>
<evidence type="ECO:0000256" key="5">
    <source>
        <dbReference type="ARBA" id="ARBA00023027"/>
    </source>
</evidence>
<gene>
    <name evidence="11" type="ORF">AL503_005570</name>
</gene>
<dbReference type="EC" id="1.1.1.28" evidence="2"/>
<evidence type="ECO:0000259" key="10">
    <source>
        <dbReference type="Pfam" id="PF02826"/>
    </source>
</evidence>
<keyword evidence="5" id="KW-0520">NAD</keyword>
<evidence type="ECO:0000256" key="8">
    <source>
        <dbReference type="RuleBase" id="RU003719"/>
    </source>
</evidence>
<comment type="similarity">
    <text evidence="1 8">Belongs to the D-isomer specific 2-hydroxyacid dehydrogenase family.</text>
</comment>
<dbReference type="Gene3D" id="3.40.50.720">
    <property type="entry name" value="NAD(P)-binding Rossmann-like Domain"/>
    <property type="match status" value="2"/>
</dbReference>
<dbReference type="InterPro" id="IPR006140">
    <property type="entry name" value="D-isomer_DH_NAD-bd"/>
</dbReference>
<dbReference type="RefSeq" id="WP_037551559.1">
    <property type="nucleotide sequence ID" value="NZ_CAJCFZ010000012.1"/>
</dbReference>
<dbReference type="InterPro" id="IPR006139">
    <property type="entry name" value="D-isomer_2_OHA_DH_cat_dom"/>
</dbReference>
<evidence type="ECO:0000256" key="2">
    <source>
        <dbReference type="ARBA" id="ARBA00012969"/>
    </source>
</evidence>
<feature type="domain" description="D-isomer specific 2-hydroxyacid dehydrogenase catalytic" evidence="9">
    <location>
        <begin position="8"/>
        <end position="332"/>
    </location>
</feature>
<evidence type="ECO:0000256" key="6">
    <source>
        <dbReference type="ARBA" id="ARBA00030947"/>
    </source>
</evidence>
<comment type="catalytic activity">
    <reaction evidence="7">
        <text>(R)-lactate + NAD(+) = pyruvate + NADH + H(+)</text>
        <dbReference type="Rhea" id="RHEA:16369"/>
        <dbReference type="ChEBI" id="CHEBI:15361"/>
        <dbReference type="ChEBI" id="CHEBI:15378"/>
        <dbReference type="ChEBI" id="CHEBI:16004"/>
        <dbReference type="ChEBI" id="CHEBI:57540"/>
        <dbReference type="ChEBI" id="CHEBI:57945"/>
        <dbReference type="EC" id="1.1.1.28"/>
    </reaction>
</comment>
<proteinExistence type="inferred from homology"/>
<evidence type="ECO:0000256" key="1">
    <source>
        <dbReference type="ARBA" id="ARBA00005854"/>
    </source>
</evidence>
<comment type="caution">
    <text evidence="11">The sequence shown here is derived from an EMBL/GenBank/DDBJ whole genome shotgun (WGS) entry which is preliminary data.</text>
</comment>